<evidence type="ECO:0000313" key="3">
    <source>
        <dbReference type="EMBL" id="TLQ39114.1"/>
    </source>
</evidence>
<reference evidence="3 4" key="1">
    <citation type="submission" date="2019-05" db="EMBL/GenBank/DDBJ databases">
        <title>The metagenome of a microbial culture collection derived from dairy environment covers the genomic content of the human microbiome.</title>
        <authorList>
            <person name="Roder T."/>
            <person name="Wuthrich D."/>
            <person name="Sattari Z."/>
            <person name="Von Ah U."/>
            <person name="Bar C."/>
            <person name="Ronchi F."/>
            <person name="Macpherson A.J."/>
            <person name="Ganal-Vonarburg S.C."/>
            <person name="Bruggmann R."/>
            <person name="Vergeres G."/>
        </authorList>
    </citation>
    <scope>NUCLEOTIDE SEQUENCE [LARGE SCALE GENOMIC DNA]</scope>
    <source>
        <strain evidence="3 4">FAM 24227</strain>
    </source>
</reference>
<dbReference type="InterPro" id="IPR031308">
    <property type="entry name" value="UCP028777"/>
</dbReference>
<comment type="caution">
    <text evidence="3">The sequence shown here is derived from an EMBL/GenBank/DDBJ whole genome shotgun (WGS) entry which is preliminary data.</text>
</comment>
<dbReference type="InterPro" id="IPR005185">
    <property type="entry name" value="YccF"/>
</dbReference>
<dbReference type="EMBL" id="VBSP01000060">
    <property type="protein sequence ID" value="TLQ39114.1"/>
    <property type="molecule type" value="Genomic_DNA"/>
</dbReference>
<feature type="transmembrane region" description="Helical" evidence="1">
    <location>
        <begin position="6"/>
        <end position="35"/>
    </location>
</feature>
<dbReference type="RefSeq" id="WP_138405451.1">
    <property type="nucleotide sequence ID" value="NZ_VBSP01000060.1"/>
</dbReference>
<keyword evidence="1" id="KW-0472">Membrane</keyword>
<name>A0A5R9DSP7_9LACT</name>
<keyword evidence="1" id="KW-1133">Transmembrane helix</keyword>
<proteinExistence type="predicted"/>
<dbReference type="NCBIfam" id="NF008740">
    <property type="entry name" value="PRK11770.1-2"/>
    <property type="match status" value="1"/>
</dbReference>
<dbReference type="Proteomes" id="UP000306420">
    <property type="component" value="Unassembled WGS sequence"/>
</dbReference>
<dbReference type="InterPro" id="IPR052937">
    <property type="entry name" value="Inner_membrane_protein"/>
</dbReference>
<feature type="transmembrane region" description="Helical" evidence="1">
    <location>
        <begin position="56"/>
        <end position="74"/>
    </location>
</feature>
<dbReference type="PIRSF" id="PIRSF028777">
    <property type="entry name" value="UCP028777"/>
    <property type="match status" value="1"/>
</dbReference>
<feature type="domain" description="Inner membrane component" evidence="2">
    <location>
        <begin position="4"/>
        <end position="54"/>
    </location>
</feature>
<keyword evidence="1" id="KW-0812">Transmembrane</keyword>
<protein>
    <submittedName>
        <fullName evidence="3">YccF domain-containing protein</fullName>
    </submittedName>
</protein>
<evidence type="ECO:0000313" key="4">
    <source>
        <dbReference type="Proteomes" id="UP000306420"/>
    </source>
</evidence>
<accession>A0A5R9DSP7</accession>
<dbReference type="OrthoDB" id="9790567at2"/>
<organism evidence="3 4">
    <name type="scientific">Ruoffia tabacinasalis</name>
    <dbReference type="NCBI Taxonomy" id="87458"/>
    <lineage>
        <taxon>Bacteria</taxon>
        <taxon>Bacillati</taxon>
        <taxon>Bacillota</taxon>
        <taxon>Bacilli</taxon>
        <taxon>Lactobacillales</taxon>
        <taxon>Aerococcaceae</taxon>
        <taxon>Ruoffia</taxon>
    </lineage>
</organism>
<dbReference type="PANTHER" id="PTHR42903:SF1">
    <property type="entry name" value="INNER MEMBRANE PROTEIN YCCF"/>
    <property type="match status" value="1"/>
</dbReference>
<dbReference type="AlphaFoldDB" id="A0A5R9DSP7"/>
<dbReference type="Pfam" id="PF03733">
    <property type="entry name" value="YccF"/>
    <property type="match status" value="2"/>
</dbReference>
<evidence type="ECO:0000259" key="2">
    <source>
        <dbReference type="Pfam" id="PF03733"/>
    </source>
</evidence>
<feature type="domain" description="Inner membrane component" evidence="2">
    <location>
        <begin position="66"/>
        <end position="115"/>
    </location>
</feature>
<feature type="transmembrane region" description="Helical" evidence="1">
    <location>
        <begin position="80"/>
        <end position="101"/>
    </location>
</feature>
<gene>
    <name evidence="3" type="ORF">FEZ33_11120</name>
</gene>
<dbReference type="PANTHER" id="PTHR42903">
    <property type="entry name" value="INNER MEMBRANE PROTEIN YCCF"/>
    <property type="match status" value="1"/>
</dbReference>
<evidence type="ECO:0000256" key="1">
    <source>
        <dbReference type="SAM" id="Phobius"/>
    </source>
</evidence>
<sequence>MKFLGNLIWFIFGGFINFITWGFIGLLWCITIIGIPVGIQCFKIASLSAWPMGREVYHSNSGGSFLMNILWIIFGGIEIAAMHLFSGLILCVTIIGIPFGLQQFKLVKLALFPFGAEIHNERQQVVMRTDVPYSR</sequence>
<dbReference type="GO" id="GO:0005886">
    <property type="term" value="C:plasma membrane"/>
    <property type="evidence" value="ECO:0007669"/>
    <property type="project" value="TreeGrafter"/>
</dbReference>